<keyword evidence="5" id="KW-0805">Transcription regulation</keyword>
<evidence type="ECO:0000256" key="4">
    <source>
        <dbReference type="ARBA" id="ARBA00022729"/>
    </source>
</evidence>
<dbReference type="InterPro" id="IPR037923">
    <property type="entry name" value="HTH-like"/>
</dbReference>
<keyword evidence="6" id="KW-0238">DNA-binding</keyword>
<feature type="domain" description="Fe/B12 periplasmic-binding" evidence="9">
    <location>
        <begin position="297"/>
        <end position="555"/>
    </location>
</feature>
<name>A0A168NBP7_9BACL</name>
<evidence type="ECO:0000313" key="10">
    <source>
        <dbReference type="EMBL" id="OAB45620.1"/>
    </source>
</evidence>
<evidence type="ECO:0000259" key="8">
    <source>
        <dbReference type="PROSITE" id="PS01124"/>
    </source>
</evidence>
<accession>A0A168NBP7</accession>
<evidence type="ECO:0000256" key="3">
    <source>
        <dbReference type="ARBA" id="ARBA00022448"/>
    </source>
</evidence>
<dbReference type="PANTHER" id="PTHR30532:SF1">
    <property type="entry name" value="IRON(3+)-HYDROXAMATE-BINDING PROTEIN FHUD"/>
    <property type="match status" value="1"/>
</dbReference>
<dbReference type="Gene3D" id="3.40.50.1980">
    <property type="entry name" value="Nitrogenase molybdenum iron protein domain"/>
    <property type="match status" value="2"/>
</dbReference>
<evidence type="ECO:0000256" key="6">
    <source>
        <dbReference type="ARBA" id="ARBA00023125"/>
    </source>
</evidence>
<organism evidence="10 11">
    <name type="scientific">Paenibacillus antarcticus</name>
    <dbReference type="NCBI Taxonomy" id="253703"/>
    <lineage>
        <taxon>Bacteria</taxon>
        <taxon>Bacillati</taxon>
        <taxon>Bacillota</taxon>
        <taxon>Bacilli</taxon>
        <taxon>Bacillales</taxon>
        <taxon>Paenibacillaceae</taxon>
        <taxon>Paenibacillus</taxon>
    </lineage>
</organism>
<dbReference type="GO" id="GO:0003700">
    <property type="term" value="F:DNA-binding transcription factor activity"/>
    <property type="evidence" value="ECO:0007669"/>
    <property type="project" value="InterPro"/>
</dbReference>
<protein>
    <recommendedName>
        <fullName evidence="12">Fe3+-hydroxamate ABC transporter substrate-binding protein</fullName>
    </recommendedName>
</protein>
<dbReference type="PROSITE" id="PS01124">
    <property type="entry name" value="HTH_ARAC_FAMILY_2"/>
    <property type="match status" value="1"/>
</dbReference>
<feature type="domain" description="HTH araC/xylS-type" evidence="8">
    <location>
        <begin position="177"/>
        <end position="275"/>
    </location>
</feature>
<dbReference type="EMBL" id="LVJI01000016">
    <property type="protein sequence ID" value="OAB45620.1"/>
    <property type="molecule type" value="Genomic_DNA"/>
</dbReference>
<dbReference type="InterPro" id="IPR009057">
    <property type="entry name" value="Homeodomain-like_sf"/>
</dbReference>
<reference evidence="10 11" key="1">
    <citation type="submission" date="2016-03" db="EMBL/GenBank/DDBJ databases">
        <title>Draft genome sequence of Paenibacillus antarcticus CECT 5836.</title>
        <authorList>
            <person name="Shin S.-K."/>
            <person name="Yi H."/>
        </authorList>
    </citation>
    <scope>NUCLEOTIDE SEQUENCE [LARGE SCALE GENOMIC DNA]</scope>
    <source>
        <strain evidence="10 11">CECT 5836</strain>
    </source>
</reference>
<comment type="subcellular location">
    <subcellularLocation>
        <location evidence="1">Cell envelope</location>
    </subcellularLocation>
</comment>
<dbReference type="PANTHER" id="PTHR30532">
    <property type="entry name" value="IRON III DICITRATE-BINDING PERIPLASMIC PROTEIN"/>
    <property type="match status" value="1"/>
</dbReference>
<evidence type="ECO:0000256" key="5">
    <source>
        <dbReference type="ARBA" id="ARBA00023015"/>
    </source>
</evidence>
<dbReference type="InterPro" id="IPR002491">
    <property type="entry name" value="ABC_transptr_periplasmic_BD"/>
</dbReference>
<dbReference type="Pfam" id="PF01497">
    <property type="entry name" value="Peripla_BP_2"/>
    <property type="match status" value="1"/>
</dbReference>
<dbReference type="SMART" id="SM00342">
    <property type="entry name" value="HTH_ARAC"/>
    <property type="match status" value="1"/>
</dbReference>
<keyword evidence="3" id="KW-0813">Transport</keyword>
<dbReference type="GO" id="GO:0030288">
    <property type="term" value="C:outer membrane-bounded periplasmic space"/>
    <property type="evidence" value="ECO:0007669"/>
    <property type="project" value="TreeGrafter"/>
</dbReference>
<evidence type="ECO:0000256" key="2">
    <source>
        <dbReference type="ARBA" id="ARBA00008814"/>
    </source>
</evidence>
<evidence type="ECO:0008006" key="12">
    <source>
        <dbReference type="Google" id="ProtNLM"/>
    </source>
</evidence>
<dbReference type="Gene3D" id="1.10.10.60">
    <property type="entry name" value="Homeodomain-like"/>
    <property type="match status" value="2"/>
</dbReference>
<keyword evidence="7" id="KW-0804">Transcription</keyword>
<gene>
    <name evidence="10" type="ORF">PBAT_11935</name>
</gene>
<evidence type="ECO:0000313" key="11">
    <source>
        <dbReference type="Proteomes" id="UP000077355"/>
    </source>
</evidence>
<dbReference type="InterPro" id="IPR018062">
    <property type="entry name" value="HTH_AraC-typ_CS"/>
</dbReference>
<dbReference type="SUPFAM" id="SSF46689">
    <property type="entry name" value="Homeodomain-like"/>
    <property type="match status" value="2"/>
</dbReference>
<sequence length="555" mass="63127">MNKNSIPISTTQSLLFHLDAVRLCQLPSGGETAKERTSLHTLIVVTQGQAGVMTDDYRRFHLVPGRAFLVCPQSGYQLQNETECTLIYYRLSFSAIQMRGMHPQLYDGELVSRLGELTAHPLTRILRLVKLMEEAETTSGVLGDYKRQLCFQELMVLLLQHNLHPESVNVDGTKLVEDTLTYIHSHYMDRISVRQLAELAGVMYQQYTRIFQQLTGKKPLDYLNELRIERSKEWLRNSDAPLREIAHLVGFRDEYYFNRRFRQMTGQAPRQYSKSTLGHVHVRDWLGYSVEIPQNPRRIVYHGETFGDLVALGVDAVGGSVFLEERIPVGEQVCNEVDVRFLIDVAKLGRLEPDLIILASSDEEQYNKAIGIAPTVTFDSFAPLEERMHTLGNLLGIRVVAEQWMENYKERTDQMWMRLSEELRPGESASVFITDRGGRFFVMGTIGLPATLYHKSGFQAPSSIGQLLDRGMSYMEISIDDLTLFAGDRIFMVLTKEASSRQAAYELAESKVWKGLPAVRNGHAYWVEDCEWNYGDALTSIHILDMLPALLTSSS</sequence>
<dbReference type="GO" id="GO:1901678">
    <property type="term" value="P:iron coordination entity transport"/>
    <property type="evidence" value="ECO:0007669"/>
    <property type="project" value="UniProtKB-ARBA"/>
</dbReference>
<dbReference type="AlphaFoldDB" id="A0A168NBP7"/>
<dbReference type="Pfam" id="PF12833">
    <property type="entry name" value="HTH_18"/>
    <property type="match status" value="1"/>
</dbReference>
<dbReference type="InterPro" id="IPR018060">
    <property type="entry name" value="HTH_AraC"/>
</dbReference>
<evidence type="ECO:0000256" key="7">
    <source>
        <dbReference type="ARBA" id="ARBA00023163"/>
    </source>
</evidence>
<dbReference type="SUPFAM" id="SSF51215">
    <property type="entry name" value="Regulatory protein AraC"/>
    <property type="match status" value="1"/>
</dbReference>
<keyword evidence="4" id="KW-0732">Signal</keyword>
<evidence type="ECO:0000256" key="1">
    <source>
        <dbReference type="ARBA" id="ARBA00004196"/>
    </source>
</evidence>
<dbReference type="GO" id="GO:0043565">
    <property type="term" value="F:sequence-specific DNA binding"/>
    <property type="evidence" value="ECO:0007669"/>
    <property type="project" value="InterPro"/>
</dbReference>
<dbReference type="RefSeq" id="WP_068649816.1">
    <property type="nucleotide sequence ID" value="NZ_CP043611.1"/>
</dbReference>
<dbReference type="SUPFAM" id="SSF53807">
    <property type="entry name" value="Helical backbone' metal receptor"/>
    <property type="match status" value="1"/>
</dbReference>
<dbReference type="Proteomes" id="UP000077355">
    <property type="component" value="Unassembled WGS sequence"/>
</dbReference>
<comment type="caution">
    <text evidence="10">The sequence shown here is derived from an EMBL/GenBank/DDBJ whole genome shotgun (WGS) entry which is preliminary data.</text>
</comment>
<proteinExistence type="inferred from homology"/>
<dbReference type="PROSITE" id="PS00041">
    <property type="entry name" value="HTH_ARAC_FAMILY_1"/>
    <property type="match status" value="1"/>
</dbReference>
<keyword evidence="11" id="KW-1185">Reference proteome</keyword>
<dbReference type="PROSITE" id="PS50983">
    <property type="entry name" value="FE_B12_PBP"/>
    <property type="match status" value="1"/>
</dbReference>
<evidence type="ECO:0000259" key="9">
    <source>
        <dbReference type="PROSITE" id="PS50983"/>
    </source>
</evidence>
<dbReference type="InterPro" id="IPR051313">
    <property type="entry name" value="Bact_iron-sidero_bind"/>
</dbReference>
<comment type="similarity">
    <text evidence="2">Belongs to the bacterial solute-binding protein 8 family.</text>
</comment>
<dbReference type="OrthoDB" id="2660924at2"/>